<reference evidence="2 3" key="1">
    <citation type="submission" date="2017-05" db="EMBL/GenBank/DDBJ databases">
        <authorList>
            <person name="Song R."/>
            <person name="Chenine A.L."/>
            <person name="Ruprecht R.M."/>
        </authorList>
    </citation>
    <scope>NUCLEOTIDE SEQUENCE [LARGE SCALE GENOMIC DNA]</scope>
    <source>
        <strain evidence="2 3">DSM 26136</strain>
    </source>
</reference>
<evidence type="ECO:0000313" key="2">
    <source>
        <dbReference type="EMBL" id="ARU04494.1"/>
    </source>
</evidence>
<dbReference type="Proteomes" id="UP000196138">
    <property type="component" value="Chromosome"/>
</dbReference>
<feature type="transmembrane region" description="Helical" evidence="1">
    <location>
        <begin position="101"/>
        <end position="124"/>
    </location>
</feature>
<feature type="transmembrane region" description="Helical" evidence="1">
    <location>
        <begin position="24"/>
        <end position="44"/>
    </location>
</feature>
<feature type="transmembrane region" description="Helical" evidence="1">
    <location>
        <begin position="166"/>
        <end position="184"/>
    </location>
</feature>
<dbReference type="EMBL" id="CP021455">
    <property type="protein sequence ID" value="ARU04494.1"/>
    <property type="molecule type" value="Genomic_DNA"/>
</dbReference>
<proteinExistence type="predicted"/>
<name>A0A1Y0ELH1_9BURK</name>
<accession>A0A1Y0ELH1</accession>
<organism evidence="2 3">
    <name type="scientific">Comamonas serinivorans</name>
    <dbReference type="NCBI Taxonomy" id="1082851"/>
    <lineage>
        <taxon>Bacteria</taxon>
        <taxon>Pseudomonadati</taxon>
        <taxon>Pseudomonadota</taxon>
        <taxon>Betaproteobacteria</taxon>
        <taxon>Burkholderiales</taxon>
        <taxon>Comamonadaceae</taxon>
        <taxon>Comamonas</taxon>
    </lineage>
</organism>
<keyword evidence="1" id="KW-0472">Membrane</keyword>
<sequence length="191" mass="20412">MAEPAPTNRRPTPAAPARRGPGRLGWVLALVVTLALVRGLAHVAQWPWLHALLAVPGTALHEGAHAGVAWILGAQPQGLSLWPARLPDGRFQLGSVRFVPVWWNVAAISLAPLALAGVAALCVGAAVRARSWPGRLAGVYLAACAVSSCWPSGVDWGHALRAPLSWPLALLLGVIWHGAVWWALHRMWRRP</sequence>
<feature type="transmembrane region" description="Helical" evidence="1">
    <location>
        <begin position="136"/>
        <end position="154"/>
    </location>
</feature>
<dbReference type="KEGG" id="cser:CCO03_07220"/>
<dbReference type="AlphaFoldDB" id="A0A1Y0ELH1"/>
<evidence type="ECO:0000313" key="3">
    <source>
        <dbReference type="Proteomes" id="UP000196138"/>
    </source>
</evidence>
<keyword evidence="1" id="KW-1133">Transmembrane helix</keyword>
<protein>
    <submittedName>
        <fullName evidence="2">Uncharacterized protein</fullName>
    </submittedName>
</protein>
<gene>
    <name evidence="2" type="ORF">CCO03_07220</name>
</gene>
<evidence type="ECO:0000256" key="1">
    <source>
        <dbReference type="SAM" id="Phobius"/>
    </source>
</evidence>
<keyword evidence="1" id="KW-0812">Transmembrane</keyword>
<dbReference type="RefSeq" id="WP_087279175.1">
    <property type="nucleotide sequence ID" value="NZ_CP021455.1"/>
</dbReference>
<keyword evidence="3" id="KW-1185">Reference proteome</keyword>
<dbReference type="OrthoDB" id="8774202at2"/>